<evidence type="ECO:0000313" key="2">
    <source>
        <dbReference type="EMBL" id="CAB4932863.1"/>
    </source>
</evidence>
<keyword evidence="1" id="KW-0472">Membrane</keyword>
<feature type="transmembrane region" description="Helical" evidence="1">
    <location>
        <begin position="48"/>
        <end position="65"/>
    </location>
</feature>
<keyword evidence="1" id="KW-0812">Transmembrane</keyword>
<protein>
    <submittedName>
        <fullName evidence="2">Unannotated protein</fullName>
    </submittedName>
</protein>
<accession>A0A6J7INL5</accession>
<feature type="transmembrane region" description="Helical" evidence="1">
    <location>
        <begin position="71"/>
        <end position="92"/>
    </location>
</feature>
<feature type="transmembrane region" description="Helical" evidence="1">
    <location>
        <begin position="104"/>
        <end position="126"/>
    </location>
</feature>
<evidence type="ECO:0000256" key="1">
    <source>
        <dbReference type="SAM" id="Phobius"/>
    </source>
</evidence>
<dbReference type="EMBL" id="CAFBNG010000017">
    <property type="protein sequence ID" value="CAB4932863.1"/>
    <property type="molecule type" value="Genomic_DNA"/>
</dbReference>
<organism evidence="2">
    <name type="scientific">freshwater metagenome</name>
    <dbReference type="NCBI Taxonomy" id="449393"/>
    <lineage>
        <taxon>unclassified sequences</taxon>
        <taxon>metagenomes</taxon>
        <taxon>ecological metagenomes</taxon>
    </lineage>
</organism>
<reference evidence="2" key="1">
    <citation type="submission" date="2020-05" db="EMBL/GenBank/DDBJ databases">
        <authorList>
            <person name="Chiriac C."/>
            <person name="Salcher M."/>
            <person name="Ghai R."/>
            <person name="Kavagutti S V."/>
        </authorList>
    </citation>
    <scope>NUCLEOTIDE SEQUENCE</scope>
</reference>
<name>A0A6J7INL5_9ZZZZ</name>
<proteinExistence type="predicted"/>
<gene>
    <name evidence="2" type="ORF">UFOPK3774_00164</name>
</gene>
<dbReference type="AlphaFoldDB" id="A0A6J7INL5"/>
<keyword evidence="1" id="KW-1133">Transmembrane helix</keyword>
<feature type="transmembrane region" description="Helical" evidence="1">
    <location>
        <begin position="23"/>
        <end position="41"/>
    </location>
</feature>
<sequence>MSESTTTPQARATISGPGLTKPGIVILQSLLIALFAFLEILIRHGVGILTDIALLVAVIGGIRLGRKGTQYVTAVTPPIAFATVVFGILFLLDGIHITRLGLDFLSALSSAAPYLLLSAILGWAQYFRTR</sequence>